<dbReference type="EC" id="3.1.3.25" evidence="5"/>
<dbReference type="AlphaFoldDB" id="B8GMD3"/>
<evidence type="ECO:0000313" key="6">
    <source>
        <dbReference type="Proteomes" id="UP000002383"/>
    </source>
</evidence>
<dbReference type="PANTHER" id="PTHR20854">
    <property type="entry name" value="INOSITOL MONOPHOSPHATASE"/>
    <property type="match status" value="1"/>
</dbReference>
<dbReference type="PROSITE" id="PS00630">
    <property type="entry name" value="IMP_2"/>
    <property type="match status" value="1"/>
</dbReference>
<dbReference type="InterPro" id="IPR020550">
    <property type="entry name" value="Inositol_monophosphatase_CS"/>
</dbReference>
<keyword evidence="6" id="KW-1185">Reference proteome</keyword>
<dbReference type="GO" id="GO:0046872">
    <property type="term" value="F:metal ion binding"/>
    <property type="evidence" value="ECO:0007669"/>
    <property type="project" value="UniProtKB-KW"/>
</dbReference>
<organism evidence="5 6">
    <name type="scientific">Thioalkalivibrio sulfidiphilus (strain HL-EbGR7)</name>
    <dbReference type="NCBI Taxonomy" id="396588"/>
    <lineage>
        <taxon>Bacteria</taxon>
        <taxon>Pseudomonadati</taxon>
        <taxon>Pseudomonadota</taxon>
        <taxon>Gammaproteobacteria</taxon>
        <taxon>Chromatiales</taxon>
        <taxon>Ectothiorhodospiraceae</taxon>
        <taxon>Thioalkalivibrio</taxon>
    </lineage>
</organism>
<dbReference type="STRING" id="396588.Tgr7_0673"/>
<feature type="binding site" evidence="4">
    <location>
        <position position="71"/>
    </location>
    <ligand>
        <name>Mg(2+)</name>
        <dbReference type="ChEBI" id="CHEBI:18420"/>
        <label>1</label>
        <note>catalytic</note>
    </ligand>
</feature>
<protein>
    <submittedName>
        <fullName evidence="5">Inositol-phosphate phosphatase</fullName>
        <ecNumber evidence="5">3.1.3.25</ecNumber>
    </submittedName>
</protein>
<proteinExistence type="inferred from homology"/>
<comment type="cofactor">
    <cofactor evidence="4">
        <name>Mg(2+)</name>
        <dbReference type="ChEBI" id="CHEBI:18420"/>
    </cofactor>
</comment>
<evidence type="ECO:0000313" key="5">
    <source>
        <dbReference type="EMBL" id="ACL71765.1"/>
    </source>
</evidence>
<keyword evidence="3 4" id="KW-0460">Magnesium</keyword>
<keyword evidence="5" id="KW-0378">Hydrolase</keyword>
<dbReference type="SUPFAM" id="SSF56655">
    <property type="entry name" value="Carbohydrate phosphatase"/>
    <property type="match status" value="1"/>
</dbReference>
<feature type="binding site" evidence="4">
    <location>
        <position position="93"/>
    </location>
    <ligand>
        <name>Mg(2+)</name>
        <dbReference type="ChEBI" id="CHEBI:18420"/>
        <label>2</label>
    </ligand>
</feature>
<dbReference type="GO" id="GO:0008934">
    <property type="term" value="F:inositol monophosphate 1-phosphatase activity"/>
    <property type="evidence" value="ECO:0007669"/>
    <property type="project" value="TreeGrafter"/>
</dbReference>
<dbReference type="GO" id="GO:0007165">
    <property type="term" value="P:signal transduction"/>
    <property type="evidence" value="ECO:0007669"/>
    <property type="project" value="TreeGrafter"/>
</dbReference>
<accession>B8GMD3</accession>
<feature type="binding site" evidence="4">
    <location>
        <position position="96"/>
    </location>
    <ligand>
        <name>Mg(2+)</name>
        <dbReference type="ChEBI" id="CHEBI:18420"/>
        <label>1</label>
        <note>catalytic</note>
    </ligand>
</feature>
<dbReference type="PRINTS" id="PR00377">
    <property type="entry name" value="IMPHPHTASES"/>
</dbReference>
<dbReference type="CDD" id="cd01637">
    <property type="entry name" value="IMPase_like"/>
    <property type="match status" value="1"/>
</dbReference>
<gene>
    <name evidence="5" type="ordered locus">Tgr7_0673</name>
</gene>
<dbReference type="GO" id="GO:0006020">
    <property type="term" value="P:inositol metabolic process"/>
    <property type="evidence" value="ECO:0007669"/>
    <property type="project" value="TreeGrafter"/>
</dbReference>
<dbReference type="Gene3D" id="3.40.190.80">
    <property type="match status" value="1"/>
</dbReference>
<evidence type="ECO:0000256" key="3">
    <source>
        <dbReference type="ARBA" id="ARBA00022842"/>
    </source>
</evidence>
<dbReference type="RefSeq" id="WP_012637253.1">
    <property type="nucleotide sequence ID" value="NC_011901.1"/>
</dbReference>
<feature type="binding site" evidence="4">
    <location>
        <position position="217"/>
    </location>
    <ligand>
        <name>Mg(2+)</name>
        <dbReference type="ChEBI" id="CHEBI:18420"/>
        <label>1</label>
        <note>catalytic</note>
    </ligand>
</feature>
<reference evidence="5 6" key="1">
    <citation type="journal article" date="2011" name="Stand. Genomic Sci.">
        <title>Complete genome sequence of 'Thioalkalivibrio sulfidophilus' HL-EbGr7.</title>
        <authorList>
            <person name="Muyzer G."/>
            <person name="Sorokin D.Y."/>
            <person name="Mavromatis K."/>
            <person name="Lapidus A."/>
            <person name="Clum A."/>
            <person name="Ivanova N."/>
            <person name="Pati A."/>
            <person name="d'Haeseleer P."/>
            <person name="Woyke T."/>
            <person name="Kyrpides N.C."/>
        </authorList>
    </citation>
    <scope>NUCLEOTIDE SEQUENCE [LARGE SCALE GENOMIC DNA]</scope>
    <source>
        <strain evidence="5 6">HL-EbGR7</strain>
    </source>
</reference>
<comment type="similarity">
    <text evidence="1">Belongs to the inositol monophosphatase superfamily.</text>
</comment>
<dbReference type="EMBL" id="CP001339">
    <property type="protein sequence ID" value="ACL71765.1"/>
    <property type="molecule type" value="Genomic_DNA"/>
</dbReference>
<evidence type="ECO:0000256" key="4">
    <source>
        <dbReference type="PIRSR" id="PIRSR600760-2"/>
    </source>
</evidence>
<dbReference type="InterPro" id="IPR000760">
    <property type="entry name" value="Inositol_monophosphatase-like"/>
</dbReference>
<dbReference type="HOGENOM" id="CLU_044118_0_2_6"/>
<dbReference type="OrthoDB" id="9785695at2"/>
<dbReference type="KEGG" id="tgr:Tgr7_0673"/>
<dbReference type="Gene3D" id="3.30.540.10">
    <property type="entry name" value="Fructose-1,6-Bisphosphatase, subunit A, domain 1"/>
    <property type="match status" value="1"/>
</dbReference>
<keyword evidence="2 4" id="KW-0479">Metal-binding</keyword>
<sequence>MSYTDSPLPDLNTLASLVRDAAREELLPRFNRIGHEVKADGSLLTEADLAVDRRLRSALADAWPQLAFLSEEMTAQQQHALLADTSRPLWCLDPLDGTSNFAAGIPLYAVSIALLIEGRPRLAVTYDPVRDECFSASEGKGAWLNGQRLTTKSFDTPLSRGVALVDLKRLPTPLARRLAETPPYGSQRNLGSCALEWAWLAAGRGHVYLHGGQKLWDLAAGILLLTEAGGRALTLDGHPPCCSGTGPHSAMAALDPALFETWQHWLAGPHGEGP</sequence>
<name>B8GMD3_THISH</name>
<feature type="binding site" evidence="4">
    <location>
        <position position="95"/>
    </location>
    <ligand>
        <name>Mg(2+)</name>
        <dbReference type="ChEBI" id="CHEBI:18420"/>
        <label>1</label>
        <note>catalytic</note>
    </ligand>
</feature>
<evidence type="ECO:0000256" key="1">
    <source>
        <dbReference type="ARBA" id="ARBA00009759"/>
    </source>
</evidence>
<dbReference type="Pfam" id="PF00459">
    <property type="entry name" value="Inositol_P"/>
    <property type="match status" value="1"/>
</dbReference>
<dbReference type="Proteomes" id="UP000002383">
    <property type="component" value="Chromosome"/>
</dbReference>
<dbReference type="GO" id="GO:0046854">
    <property type="term" value="P:phosphatidylinositol phosphate biosynthetic process"/>
    <property type="evidence" value="ECO:0007669"/>
    <property type="project" value="InterPro"/>
</dbReference>
<dbReference type="eggNOG" id="COG0483">
    <property type="taxonomic scope" value="Bacteria"/>
</dbReference>
<dbReference type="PANTHER" id="PTHR20854:SF4">
    <property type="entry name" value="INOSITOL-1-MONOPHOSPHATASE-RELATED"/>
    <property type="match status" value="1"/>
</dbReference>
<evidence type="ECO:0000256" key="2">
    <source>
        <dbReference type="ARBA" id="ARBA00022723"/>
    </source>
</evidence>